<dbReference type="InterPro" id="IPR036072">
    <property type="entry name" value="MYSc_Myo1"/>
</dbReference>
<evidence type="ECO:0000313" key="16">
    <source>
        <dbReference type="Proteomes" id="UP001150062"/>
    </source>
</evidence>
<dbReference type="InterPro" id="IPR036961">
    <property type="entry name" value="Kinesin_motor_dom_sf"/>
</dbReference>
<feature type="compositionally biased region" description="Gly residues" evidence="10">
    <location>
        <begin position="999"/>
        <end position="1008"/>
    </location>
</feature>
<dbReference type="SUPFAM" id="SSF52540">
    <property type="entry name" value="P-loop containing nucleoside triphosphate hydrolases"/>
    <property type="match status" value="1"/>
</dbReference>
<feature type="region of interest" description="Disordered" evidence="10">
    <location>
        <begin position="928"/>
        <end position="1178"/>
    </location>
</feature>
<dbReference type="SMART" id="SM00326">
    <property type="entry name" value="SH3"/>
    <property type="match status" value="1"/>
</dbReference>
<dbReference type="Pfam" id="PF06017">
    <property type="entry name" value="Myosin_TH1"/>
    <property type="match status" value="1"/>
</dbReference>
<comment type="similarity">
    <text evidence="1 9">Belongs to the TRAFAC class myosin-kinesin ATPase superfamily. Myosin family.</text>
</comment>
<feature type="compositionally biased region" description="Gly residues" evidence="10">
    <location>
        <begin position="969"/>
        <end position="988"/>
    </location>
</feature>
<feature type="region of interest" description="Actin-binding" evidence="9">
    <location>
        <begin position="568"/>
        <end position="590"/>
    </location>
</feature>
<feature type="domain" description="SH3" evidence="12">
    <location>
        <begin position="1176"/>
        <end position="1235"/>
    </location>
</feature>
<dbReference type="Gene3D" id="1.20.58.530">
    <property type="match status" value="1"/>
</dbReference>
<evidence type="ECO:0000256" key="5">
    <source>
        <dbReference type="ARBA" id="ARBA00023123"/>
    </source>
</evidence>
<dbReference type="Gene3D" id="1.20.120.720">
    <property type="entry name" value="Myosin VI head, motor domain, U50 subdomain"/>
    <property type="match status" value="1"/>
</dbReference>
<feature type="compositionally biased region" description="Gly residues" evidence="10">
    <location>
        <begin position="1057"/>
        <end position="1070"/>
    </location>
</feature>
<evidence type="ECO:0000256" key="10">
    <source>
        <dbReference type="SAM" id="MobiDB-lite"/>
    </source>
</evidence>
<feature type="domain" description="Myosin motor" evidence="13">
    <location>
        <begin position="12"/>
        <end position="691"/>
    </location>
</feature>
<dbReference type="Proteomes" id="UP001150062">
    <property type="component" value="Unassembled WGS sequence"/>
</dbReference>
<reference evidence="15" key="1">
    <citation type="submission" date="2022-08" db="EMBL/GenBank/DDBJ databases">
        <title>Novel sulfate-reducing endosymbionts in the free-living metamonad Anaeramoeba.</title>
        <authorList>
            <person name="Jerlstrom-Hultqvist J."/>
            <person name="Cepicka I."/>
            <person name="Gallot-Lavallee L."/>
            <person name="Salas-Leiva D."/>
            <person name="Curtis B.A."/>
            <person name="Zahonova K."/>
            <person name="Pipaliya S."/>
            <person name="Dacks J."/>
            <person name="Roger A.J."/>
        </authorList>
    </citation>
    <scope>NUCLEOTIDE SEQUENCE</scope>
    <source>
        <strain evidence="15">Schooner1</strain>
    </source>
</reference>
<evidence type="ECO:0000313" key="15">
    <source>
        <dbReference type="EMBL" id="KAJ6251772.1"/>
    </source>
</evidence>
<keyword evidence="6 9" id="KW-0505">Motor protein</keyword>
<evidence type="ECO:0000256" key="3">
    <source>
        <dbReference type="ARBA" id="ARBA00022741"/>
    </source>
</evidence>
<dbReference type="Gene3D" id="3.40.850.10">
    <property type="entry name" value="Kinesin motor domain"/>
    <property type="match status" value="1"/>
</dbReference>
<feature type="transmembrane region" description="Helical" evidence="11">
    <location>
        <begin position="40"/>
        <end position="58"/>
    </location>
</feature>
<dbReference type="InterPro" id="IPR036028">
    <property type="entry name" value="SH3-like_dom_sf"/>
</dbReference>
<evidence type="ECO:0000256" key="4">
    <source>
        <dbReference type="ARBA" id="ARBA00022840"/>
    </source>
</evidence>
<feature type="compositionally biased region" description="Low complexity" evidence="10">
    <location>
        <begin position="947"/>
        <end position="965"/>
    </location>
</feature>
<keyword evidence="7 9" id="KW-0009">Actin-binding</keyword>
<keyword evidence="3 9" id="KW-0547">Nucleotide-binding</keyword>
<comment type="caution">
    <text evidence="15">The sequence shown here is derived from an EMBL/GenBank/DDBJ whole genome shotgun (WGS) entry which is preliminary data.</text>
</comment>
<dbReference type="Pfam" id="PF00018">
    <property type="entry name" value="SH3_1"/>
    <property type="match status" value="1"/>
</dbReference>
<feature type="compositionally biased region" description="Gly residues" evidence="10">
    <location>
        <begin position="1027"/>
        <end position="1043"/>
    </location>
</feature>
<dbReference type="InterPro" id="IPR001609">
    <property type="entry name" value="Myosin_head_motor_dom-like"/>
</dbReference>
<feature type="domain" description="TH1" evidence="14">
    <location>
        <begin position="729"/>
        <end position="924"/>
    </location>
</feature>
<dbReference type="Gene3D" id="1.20.5.4820">
    <property type="match status" value="1"/>
</dbReference>
<dbReference type="PRINTS" id="PR00193">
    <property type="entry name" value="MYOSINHEAVY"/>
</dbReference>
<dbReference type="PROSITE" id="PS50002">
    <property type="entry name" value="SH3"/>
    <property type="match status" value="1"/>
</dbReference>
<evidence type="ECO:0000256" key="8">
    <source>
        <dbReference type="PROSITE-ProRule" id="PRU00192"/>
    </source>
</evidence>
<dbReference type="PANTHER" id="PTHR13140:SF729">
    <property type="entry name" value="UNCONVENTIONAL MYOSIN-IE"/>
    <property type="match status" value="1"/>
</dbReference>
<keyword evidence="5 9" id="KW-0518">Myosin</keyword>
<evidence type="ECO:0000256" key="2">
    <source>
        <dbReference type="ARBA" id="ARBA00022443"/>
    </source>
</evidence>
<dbReference type="InterPro" id="IPR010926">
    <property type="entry name" value="Myosin_TH1"/>
</dbReference>
<evidence type="ECO:0000259" key="12">
    <source>
        <dbReference type="PROSITE" id="PS50002"/>
    </source>
</evidence>
<dbReference type="PROSITE" id="PS51757">
    <property type="entry name" value="TH1"/>
    <property type="match status" value="1"/>
</dbReference>
<sequence>MSYDWEQSSKRIGIDDLTLLTKVNEGQIVENLKKRLQGSIIYTYIGFVLVAVNPYRLIKGMYGPVQIKRYRGKYSHELPPHVYSLADRMYRDLTTKRESQAVIITGESGAGKTETAKLIMQYISSVSGGGSSQIEHVKKVVLESNQVLESFGNATTLQNNNSSRFGKYMTIQFDEFGAPSGGRVRNYLLEKSRVVYQQQGERNFHIFYQLTMGASNEEKEYYGLDAPENFNYMNQGGKYVTDGMDEVEEYTKTKEAMKSIGMTEEESTNLFRTVAIILHLGNIDFYEDEQGNAAITDESQVDWTASLIGVESQTLSYALTFRTIHTGGIGRQGEVINVNQDVNGAYFSRDALAKAIYTRSFDRLVQHVNRALGETNHELVLGILDIFGFEIFLNNGFEQFCINFVNEKLQQIFIELTLKLEQEEYVQEGIKWTPIKYFNNKIVCDLIEGRNPLGILTILNDVCLMPKSQIQSQDEKLLAKLDENLGSHEHYSRSYQDPMKFILKHYAGDVEYNSVGFTDKNIDTLFNDLILLCQGSSFEYLKSLFPEVIDANSKKRPTSTGTKVIKNASELVENLMKCIPHYIRCIRPNSTKKPLGFEDKLTSHQVRYLGLLENIRVRRAGFAFRQPFERFVHYYGVLCEKTWPRYNGSPKEGCKVLLDYIQLDPKEWQLGNSKVFIKHPESLFHVEELRERKYHDSARRIQKCYLYWKARKHYLELRQKASDLLVGKKQRRRLSVNRIFTGDNINYKSNPKIVDLLESGGHSTEEVLYTNRVYRVGYSRWRKKARREDRDIILTERGLYIFGKAPIKVRGEKKMVLKISREIPIATITGAHLSTLADNFVNLKITNYDLLIEDDKKTELITILNNKAEESNRQFNLNFTNTIQSKEKTGKFRTISFEADTNSSTILPNLKGSAKALTVYVVPGLPADTRPSKITYKERETKKVQRKPVIQQQQQQTTRRNPPQISSRGRGGGRGGRGGFGRGGGGGGRGKRQPPKPQGRGGRGGGRGRGFKPTKPQIKQVENEEIQGGGLKLGGGGGGGSSRGRGRREAPKIQPRGGRGGTGGGRGGWGQKENTNEETGGGGGRGRRQAPKPRGGGRGGWGQKESTGGETGGGGGRGRRQAPKPRGGRGGGGGGWGQKQNTTSARGGGGGGWGSNNTNTQVKRAPPKPKPKIEKPSVPTASVLFSFEASMEGEVSIQKGTTIKIVKKDESGWWTVENHLGETGLAPYNYLKELN</sequence>
<protein>
    <submittedName>
        <fullName evidence="15">Unconventional myosin-ie</fullName>
    </submittedName>
</protein>
<dbReference type="PANTHER" id="PTHR13140">
    <property type="entry name" value="MYOSIN"/>
    <property type="match status" value="1"/>
</dbReference>
<keyword evidence="16" id="KW-1185">Reference proteome</keyword>
<keyword evidence="11" id="KW-1133">Transmembrane helix</keyword>
<organism evidence="15 16">
    <name type="scientific">Anaeramoeba flamelloides</name>
    <dbReference type="NCBI Taxonomy" id="1746091"/>
    <lineage>
        <taxon>Eukaryota</taxon>
        <taxon>Metamonada</taxon>
        <taxon>Anaeramoebidae</taxon>
        <taxon>Anaeramoeba</taxon>
    </lineage>
</organism>
<gene>
    <name evidence="15" type="ORF">M0813_01542</name>
</gene>
<evidence type="ECO:0000256" key="6">
    <source>
        <dbReference type="ARBA" id="ARBA00023175"/>
    </source>
</evidence>
<dbReference type="Gene3D" id="1.10.10.820">
    <property type="match status" value="1"/>
</dbReference>
<evidence type="ECO:0000256" key="11">
    <source>
        <dbReference type="SAM" id="Phobius"/>
    </source>
</evidence>
<keyword evidence="11" id="KW-0472">Membrane</keyword>
<dbReference type="PROSITE" id="PS51456">
    <property type="entry name" value="MYOSIN_MOTOR"/>
    <property type="match status" value="1"/>
</dbReference>
<evidence type="ECO:0000259" key="14">
    <source>
        <dbReference type="PROSITE" id="PS51757"/>
    </source>
</evidence>
<dbReference type="SMART" id="SM00242">
    <property type="entry name" value="MYSc"/>
    <property type="match status" value="1"/>
</dbReference>
<evidence type="ECO:0000259" key="13">
    <source>
        <dbReference type="PROSITE" id="PS51456"/>
    </source>
</evidence>
<keyword evidence="2 8" id="KW-0728">SH3 domain</keyword>
<evidence type="ECO:0000256" key="1">
    <source>
        <dbReference type="ARBA" id="ARBA00008314"/>
    </source>
</evidence>
<name>A0ABQ8Z4X9_9EUKA</name>
<keyword evidence="4 9" id="KW-0067">ATP-binding</keyword>
<dbReference type="Gene3D" id="2.30.30.40">
    <property type="entry name" value="SH3 Domains"/>
    <property type="match status" value="1"/>
</dbReference>
<feature type="compositionally biased region" description="Gly residues" evidence="10">
    <location>
        <begin position="1128"/>
        <end position="1137"/>
    </location>
</feature>
<proteinExistence type="inferred from homology"/>
<dbReference type="InterPro" id="IPR001452">
    <property type="entry name" value="SH3_domain"/>
</dbReference>
<dbReference type="InterPro" id="IPR027417">
    <property type="entry name" value="P-loop_NTPase"/>
</dbReference>
<feature type="compositionally biased region" description="Basic residues" evidence="10">
    <location>
        <begin position="1117"/>
        <end position="1127"/>
    </location>
</feature>
<dbReference type="CDD" id="cd00174">
    <property type="entry name" value="SH3"/>
    <property type="match status" value="1"/>
</dbReference>
<dbReference type="EMBL" id="JAOAOG010000054">
    <property type="protein sequence ID" value="KAJ6251772.1"/>
    <property type="molecule type" value="Genomic_DNA"/>
</dbReference>
<dbReference type="SUPFAM" id="SSF50044">
    <property type="entry name" value="SH3-domain"/>
    <property type="match status" value="1"/>
</dbReference>
<evidence type="ECO:0000256" key="7">
    <source>
        <dbReference type="ARBA" id="ARBA00023203"/>
    </source>
</evidence>
<dbReference type="Pfam" id="PF00063">
    <property type="entry name" value="Myosin_head"/>
    <property type="match status" value="1"/>
</dbReference>
<feature type="binding site" evidence="9">
    <location>
        <begin position="106"/>
        <end position="113"/>
    </location>
    <ligand>
        <name>ATP</name>
        <dbReference type="ChEBI" id="CHEBI:30616"/>
    </ligand>
</feature>
<accession>A0ABQ8Z4X9</accession>
<evidence type="ECO:0000256" key="9">
    <source>
        <dbReference type="PROSITE-ProRule" id="PRU00782"/>
    </source>
</evidence>
<keyword evidence="11" id="KW-0812">Transmembrane</keyword>
<dbReference type="CDD" id="cd01378">
    <property type="entry name" value="MYSc_Myo1"/>
    <property type="match status" value="1"/>
</dbReference>